<feature type="region of interest" description="Disordered" evidence="1">
    <location>
        <begin position="255"/>
        <end position="280"/>
    </location>
</feature>
<dbReference type="CDD" id="cd14371">
    <property type="entry name" value="CUE_CID7_like"/>
    <property type="match status" value="1"/>
</dbReference>
<dbReference type="OMA" id="NAGRECN"/>
<dbReference type="AlphaFoldDB" id="J3L9F4"/>
<name>J3L9F4_ORYBR</name>
<dbReference type="CDD" id="cd02859">
    <property type="entry name" value="E_set_AMPKbeta_like_N"/>
    <property type="match status" value="1"/>
</dbReference>
<dbReference type="InterPro" id="IPR032640">
    <property type="entry name" value="AMPK1_CBM"/>
</dbReference>
<feature type="region of interest" description="Disordered" evidence="1">
    <location>
        <begin position="34"/>
        <end position="53"/>
    </location>
</feature>
<evidence type="ECO:0000313" key="4">
    <source>
        <dbReference type="Proteomes" id="UP000006038"/>
    </source>
</evidence>
<dbReference type="SUPFAM" id="SSF81296">
    <property type="entry name" value="E set domains"/>
    <property type="match status" value="1"/>
</dbReference>
<dbReference type="Pfam" id="PF02845">
    <property type="entry name" value="CUE"/>
    <property type="match status" value="1"/>
</dbReference>
<organism evidence="3">
    <name type="scientific">Oryza brachyantha</name>
    <name type="common">malo sina</name>
    <dbReference type="NCBI Taxonomy" id="4533"/>
    <lineage>
        <taxon>Eukaryota</taxon>
        <taxon>Viridiplantae</taxon>
        <taxon>Streptophyta</taxon>
        <taxon>Embryophyta</taxon>
        <taxon>Tracheophyta</taxon>
        <taxon>Spermatophyta</taxon>
        <taxon>Magnoliopsida</taxon>
        <taxon>Liliopsida</taxon>
        <taxon>Poales</taxon>
        <taxon>Poaceae</taxon>
        <taxon>BOP clade</taxon>
        <taxon>Oryzoideae</taxon>
        <taxon>Oryzeae</taxon>
        <taxon>Oryzinae</taxon>
        <taxon>Oryza</taxon>
    </lineage>
</organism>
<sequence>MERSSQLNPDATPFVPPPRSSFEESLSERIYSLKQVGDTEEDETADKSAEYELPDSLSLDDYAESLGKLNISAESSSKGATSSAFDPSQYKENDADNHFAVIESLSKMFPDVSADFIVEALKAHEFDTDLTIDMLIDLIVKTEFGGVQIIAAVKNSASSARLEAKATKTKFWVEIAMECLTTSFARNAGRECNLLCPSEVLSEKHRIQRRVLCYFPASAHSSQRHKFTTMACPVSPIGGRRSNWRSFAASLNLEDGPASSDSTSSPSEQTSGAGEVAYGDSSEELLSRKLNSDELKTLLADSERSKLLKKLSEANQYNRFLKRQLQMKDDDVVKFKSELAVLELELQALVGLAEEIANFDVPSGSRKINGKYVQSHLLTRLEAVHDKVMEQIKDVDSLKPQEISVYWVGMAENVQIMGSFDGWSQGEAMSMEYSGDYARFSATLNLRPGRYEIKFLVDGEWKLSPEYPINGEGLTQNNILVVN</sequence>
<dbReference type="InterPro" id="IPR041806">
    <property type="entry name" value="CID5/6/7_CUE"/>
</dbReference>
<evidence type="ECO:0000259" key="2">
    <source>
        <dbReference type="PROSITE" id="PS51140"/>
    </source>
</evidence>
<dbReference type="EnsemblPlants" id="OB02G12710.1">
    <property type="protein sequence ID" value="OB02G12710.1"/>
    <property type="gene ID" value="OB02G12710"/>
</dbReference>
<dbReference type="InterPro" id="IPR014756">
    <property type="entry name" value="Ig_E-set"/>
</dbReference>
<dbReference type="HOGENOM" id="CLU_565484_0_0_1"/>
<dbReference type="PANTHER" id="PTHR47342:SF1">
    <property type="entry name" value="PROTEIN PTST, CHLOROPLASTIC"/>
    <property type="match status" value="1"/>
</dbReference>
<dbReference type="Gene3D" id="1.10.8.10">
    <property type="entry name" value="DNA helicase RuvA subunit, C-terminal domain"/>
    <property type="match status" value="1"/>
</dbReference>
<dbReference type="InterPro" id="IPR013783">
    <property type="entry name" value="Ig-like_fold"/>
</dbReference>
<dbReference type="InterPro" id="IPR003892">
    <property type="entry name" value="CUE"/>
</dbReference>
<reference evidence="3" key="1">
    <citation type="submission" date="2013-04" db="UniProtKB">
        <authorList>
            <consortium name="EnsemblPlants"/>
        </authorList>
    </citation>
    <scope>IDENTIFICATION</scope>
</reference>
<dbReference type="STRING" id="4533.J3L9F4"/>
<evidence type="ECO:0000313" key="3">
    <source>
        <dbReference type="EnsemblPlants" id="OB02G12710.1"/>
    </source>
</evidence>
<protein>
    <recommendedName>
        <fullName evidence="2">CUE domain-containing protein</fullName>
    </recommendedName>
</protein>
<dbReference type="Proteomes" id="UP000006038">
    <property type="component" value="Unassembled WGS sequence"/>
</dbReference>
<evidence type="ECO:0000256" key="1">
    <source>
        <dbReference type="SAM" id="MobiDB-lite"/>
    </source>
</evidence>
<dbReference type="eggNOG" id="KOG1616">
    <property type="taxonomic scope" value="Eukaryota"/>
</dbReference>
<dbReference type="Pfam" id="PF16561">
    <property type="entry name" value="AMPK1_CBM"/>
    <property type="match status" value="1"/>
</dbReference>
<accession>J3L9F4</accession>
<feature type="region of interest" description="Disordered" evidence="1">
    <location>
        <begin position="1"/>
        <end position="24"/>
    </location>
</feature>
<feature type="compositionally biased region" description="Low complexity" evidence="1">
    <location>
        <begin position="255"/>
        <end position="273"/>
    </location>
</feature>
<dbReference type="GO" id="GO:0043130">
    <property type="term" value="F:ubiquitin binding"/>
    <property type="evidence" value="ECO:0007669"/>
    <property type="project" value="InterPro"/>
</dbReference>
<proteinExistence type="predicted"/>
<dbReference type="PROSITE" id="PS51140">
    <property type="entry name" value="CUE"/>
    <property type="match status" value="1"/>
</dbReference>
<keyword evidence="4" id="KW-1185">Reference proteome</keyword>
<dbReference type="Gene3D" id="2.60.40.10">
    <property type="entry name" value="Immunoglobulins"/>
    <property type="match status" value="1"/>
</dbReference>
<dbReference type="SUPFAM" id="SSF46934">
    <property type="entry name" value="UBA-like"/>
    <property type="match status" value="1"/>
</dbReference>
<dbReference type="PANTHER" id="PTHR47342">
    <property type="entry name" value="PROTEIN PTST, CHLOROPLASTIC"/>
    <property type="match status" value="1"/>
</dbReference>
<dbReference type="Gramene" id="OB02G12710.1">
    <property type="protein sequence ID" value="OB02G12710.1"/>
    <property type="gene ID" value="OB02G12710"/>
</dbReference>
<dbReference type="InterPro" id="IPR009060">
    <property type="entry name" value="UBA-like_sf"/>
</dbReference>
<feature type="domain" description="CUE" evidence="2">
    <location>
        <begin position="97"/>
        <end position="140"/>
    </location>
</feature>
<dbReference type="GO" id="GO:0009507">
    <property type="term" value="C:chloroplast"/>
    <property type="evidence" value="ECO:0007669"/>
    <property type="project" value="UniProtKB-ARBA"/>
</dbReference>